<proteinExistence type="predicted"/>
<organism evidence="1 2">
    <name type="scientific">Lentzea kristufekii</name>
    <dbReference type="NCBI Taxonomy" id="3095430"/>
    <lineage>
        <taxon>Bacteria</taxon>
        <taxon>Bacillati</taxon>
        <taxon>Actinomycetota</taxon>
        <taxon>Actinomycetes</taxon>
        <taxon>Pseudonocardiales</taxon>
        <taxon>Pseudonocardiaceae</taxon>
        <taxon>Lentzea</taxon>
    </lineage>
</organism>
<keyword evidence="2" id="KW-1185">Reference proteome</keyword>
<accession>A0ABU4TZN9</accession>
<dbReference type="RefSeq" id="WP_319987580.1">
    <property type="nucleotide sequence ID" value="NZ_JAXAVV010000017.1"/>
</dbReference>
<reference evidence="1 2" key="1">
    <citation type="submission" date="2023-11" db="EMBL/GenBank/DDBJ databases">
        <title>Lentzea sokolovensis, sp. nov., Lentzea kristufkii, sp. nov., and Lentzea miocenensis, sp. nov., rare actinobacteria from Sokolov Coal Basin, Miocene lacustrine sediment, Czech Republic.</title>
        <authorList>
            <person name="Lara A."/>
            <person name="Kotroba L."/>
            <person name="Nouioui I."/>
            <person name="Neumann-Schaal M."/>
            <person name="Mast Y."/>
            <person name="Chronakova A."/>
        </authorList>
    </citation>
    <scope>NUCLEOTIDE SEQUENCE [LARGE SCALE GENOMIC DNA]</scope>
    <source>
        <strain evidence="1 2">BCCO 10_0798</strain>
    </source>
</reference>
<reference evidence="1 2" key="2">
    <citation type="submission" date="2023-11" db="EMBL/GenBank/DDBJ databases">
        <authorList>
            <person name="Lara A.C."/>
            <person name="Chronakova A."/>
        </authorList>
    </citation>
    <scope>NUCLEOTIDE SEQUENCE [LARGE SCALE GENOMIC DNA]</scope>
    <source>
        <strain evidence="1 2">BCCO 10_0798</strain>
    </source>
</reference>
<protein>
    <submittedName>
        <fullName evidence="1">Uncharacterized protein</fullName>
    </submittedName>
</protein>
<sequence>MASVIADPADAQQVLYGTVSRDGVLIGSYYCTDQARQSGWRVVAANGEHVTYNGTAVSFADHGDALYLLTALIPGDDSDEVERHIRRLAVLNQATGFDEYHS</sequence>
<evidence type="ECO:0000313" key="1">
    <source>
        <dbReference type="EMBL" id="MDX8053778.1"/>
    </source>
</evidence>
<dbReference type="EMBL" id="JAXAVV010000017">
    <property type="protein sequence ID" value="MDX8053778.1"/>
    <property type="molecule type" value="Genomic_DNA"/>
</dbReference>
<evidence type="ECO:0000313" key="2">
    <source>
        <dbReference type="Proteomes" id="UP001271792"/>
    </source>
</evidence>
<dbReference type="Proteomes" id="UP001271792">
    <property type="component" value="Unassembled WGS sequence"/>
</dbReference>
<name>A0ABU4TZN9_9PSEU</name>
<gene>
    <name evidence="1" type="ORF">SK571_30790</name>
</gene>
<comment type="caution">
    <text evidence="1">The sequence shown here is derived from an EMBL/GenBank/DDBJ whole genome shotgun (WGS) entry which is preliminary data.</text>
</comment>